<dbReference type="PROSITE" id="PS00352">
    <property type="entry name" value="CSD_1"/>
    <property type="match status" value="1"/>
</dbReference>
<dbReference type="InterPro" id="IPR002059">
    <property type="entry name" value="CSP_DNA-bd"/>
</dbReference>
<dbReference type="Gene3D" id="2.40.50.140">
    <property type="entry name" value="Nucleic acid-binding proteins"/>
    <property type="match status" value="1"/>
</dbReference>
<feature type="domain" description="CSD" evidence="4">
    <location>
        <begin position="1"/>
        <end position="66"/>
    </location>
</feature>
<dbReference type="PRINTS" id="PR00050">
    <property type="entry name" value="COLDSHOCK"/>
</dbReference>
<dbReference type="SMART" id="SM00357">
    <property type="entry name" value="CSP"/>
    <property type="match status" value="1"/>
</dbReference>
<protein>
    <submittedName>
        <fullName evidence="5">Cold-shock protein</fullName>
    </submittedName>
</protein>
<dbReference type="Gene3D" id="6.20.370.130">
    <property type="match status" value="1"/>
</dbReference>
<accession>A0A4Y3KA93</accession>
<dbReference type="InterPro" id="IPR012156">
    <property type="entry name" value="Cold_shock_CspA"/>
</dbReference>
<evidence type="ECO:0000259" key="4">
    <source>
        <dbReference type="PROSITE" id="PS51857"/>
    </source>
</evidence>
<dbReference type="RefSeq" id="WP_094181560.1">
    <property type="nucleotide sequence ID" value="NZ_BJLP01000017.1"/>
</dbReference>
<evidence type="ECO:0000256" key="3">
    <source>
        <dbReference type="RuleBase" id="RU000408"/>
    </source>
</evidence>
<dbReference type="PANTHER" id="PTHR11544">
    <property type="entry name" value="COLD SHOCK DOMAIN CONTAINING PROTEINS"/>
    <property type="match status" value="1"/>
</dbReference>
<dbReference type="InterPro" id="IPR011129">
    <property type="entry name" value="CSD"/>
</dbReference>
<evidence type="ECO:0000313" key="6">
    <source>
        <dbReference type="Proteomes" id="UP000315842"/>
    </source>
</evidence>
<sequence length="67" mass="7291">MATGTVKWFNAEKGYGFIAPSDGSADVFAHYSAIATQGFRTLEENQQVEFDVTQGPKGPQAENIRPL</sequence>
<dbReference type="InterPro" id="IPR012340">
    <property type="entry name" value="NA-bd_OB-fold"/>
</dbReference>
<keyword evidence="2" id="KW-0963">Cytoplasm</keyword>
<reference evidence="5 6" key="1">
    <citation type="submission" date="2019-06" db="EMBL/GenBank/DDBJ databases">
        <title>Whole genome shotgun sequence of Cellulomonas uda NBRC 3747.</title>
        <authorList>
            <person name="Hosoyama A."/>
            <person name="Uohara A."/>
            <person name="Ohji S."/>
            <person name="Ichikawa N."/>
        </authorList>
    </citation>
    <scope>NUCLEOTIDE SEQUENCE [LARGE SCALE GENOMIC DNA]</scope>
    <source>
        <strain evidence="5 6">NBRC 3747</strain>
    </source>
</reference>
<dbReference type="GO" id="GO:0003676">
    <property type="term" value="F:nucleic acid binding"/>
    <property type="evidence" value="ECO:0007669"/>
    <property type="project" value="InterPro"/>
</dbReference>
<dbReference type="EMBL" id="BJLP01000017">
    <property type="protein sequence ID" value="GEA80882.1"/>
    <property type="molecule type" value="Genomic_DNA"/>
</dbReference>
<comment type="subcellular location">
    <subcellularLocation>
        <location evidence="1 3">Cytoplasm</location>
    </subcellularLocation>
</comment>
<evidence type="ECO:0000313" key="5">
    <source>
        <dbReference type="EMBL" id="GEA80882.1"/>
    </source>
</evidence>
<dbReference type="CDD" id="cd04458">
    <property type="entry name" value="CSP_CDS"/>
    <property type="match status" value="1"/>
</dbReference>
<proteinExistence type="predicted"/>
<name>A0A4Y3KA93_CELUD</name>
<evidence type="ECO:0000256" key="2">
    <source>
        <dbReference type="ARBA" id="ARBA00022490"/>
    </source>
</evidence>
<dbReference type="AlphaFoldDB" id="A0A4Y3KA93"/>
<evidence type="ECO:0000256" key="1">
    <source>
        <dbReference type="ARBA" id="ARBA00004496"/>
    </source>
</evidence>
<dbReference type="PROSITE" id="PS51857">
    <property type="entry name" value="CSD_2"/>
    <property type="match status" value="1"/>
</dbReference>
<dbReference type="Proteomes" id="UP000315842">
    <property type="component" value="Unassembled WGS sequence"/>
</dbReference>
<dbReference type="FunFam" id="2.40.50.140:FF:000006">
    <property type="entry name" value="Cold shock protein CspC"/>
    <property type="match status" value="1"/>
</dbReference>
<dbReference type="SUPFAM" id="SSF50249">
    <property type="entry name" value="Nucleic acid-binding proteins"/>
    <property type="match status" value="1"/>
</dbReference>
<gene>
    <name evidence="5" type="ORF">CUD01_13260</name>
</gene>
<keyword evidence="6" id="KW-1185">Reference proteome</keyword>
<dbReference type="InterPro" id="IPR019844">
    <property type="entry name" value="CSD_CS"/>
</dbReference>
<organism evidence="5 6">
    <name type="scientific">Cellulomonas uda</name>
    <dbReference type="NCBI Taxonomy" id="1714"/>
    <lineage>
        <taxon>Bacteria</taxon>
        <taxon>Bacillati</taxon>
        <taxon>Actinomycetota</taxon>
        <taxon>Actinomycetes</taxon>
        <taxon>Micrococcales</taxon>
        <taxon>Cellulomonadaceae</taxon>
        <taxon>Cellulomonas</taxon>
    </lineage>
</organism>
<dbReference type="PIRSF" id="PIRSF002599">
    <property type="entry name" value="Cold_shock_A"/>
    <property type="match status" value="1"/>
</dbReference>
<dbReference type="GO" id="GO:0005737">
    <property type="term" value="C:cytoplasm"/>
    <property type="evidence" value="ECO:0007669"/>
    <property type="project" value="UniProtKB-SubCell"/>
</dbReference>
<dbReference type="InterPro" id="IPR050181">
    <property type="entry name" value="Cold_shock_domain"/>
</dbReference>
<comment type="caution">
    <text evidence="5">The sequence shown here is derived from an EMBL/GenBank/DDBJ whole genome shotgun (WGS) entry which is preliminary data.</text>
</comment>
<dbReference type="Pfam" id="PF00313">
    <property type="entry name" value="CSD"/>
    <property type="match status" value="1"/>
</dbReference>